<keyword evidence="3" id="KW-0175">Coiled coil</keyword>
<dbReference type="OrthoDB" id="266313at2"/>
<dbReference type="SMART" id="SM00283">
    <property type="entry name" value="MA"/>
    <property type="match status" value="1"/>
</dbReference>
<gene>
    <name evidence="6" type="ORF">COO09_17190</name>
</gene>
<evidence type="ECO:0000256" key="3">
    <source>
        <dbReference type="SAM" id="Coils"/>
    </source>
</evidence>
<dbReference type="InterPro" id="IPR004089">
    <property type="entry name" value="MCPsignal_dom"/>
</dbReference>
<dbReference type="EMBL" id="NWUF01000019">
    <property type="protein sequence ID" value="PCE41080.1"/>
    <property type="molecule type" value="Genomic_DNA"/>
</dbReference>
<dbReference type="GO" id="GO:0007165">
    <property type="term" value="P:signal transduction"/>
    <property type="evidence" value="ECO:0007669"/>
    <property type="project" value="UniProtKB-KW"/>
</dbReference>
<dbReference type="SUPFAM" id="SSF58104">
    <property type="entry name" value="Methyl-accepting chemotaxis protein (MCP) signaling domain"/>
    <property type="match status" value="1"/>
</dbReference>
<feature type="coiled-coil region" evidence="3">
    <location>
        <begin position="406"/>
        <end position="433"/>
    </location>
</feature>
<keyword evidence="7" id="KW-1185">Reference proteome</keyword>
<dbReference type="PROSITE" id="PS50111">
    <property type="entry name" value="CHEMOTAXIS_TRANSDUC_2"/>
    <property type="match status" value="1"/>
</dbReference>
<keyword evidence="1 2" id="KW-0807">Transducer</keyword>
<organism evidence="6 7">
    <name type="scientific">Rhizorhabdus dicambivorans</name>
    <dbReference type="NCBI Taxonomy" id="1850238"/>
    <lineage>
        <taxon>Bacteria</taxon>
        <taxon>Pseudomonadati</taxon>
        <taxon>Pseudomonadota</taxon>
        <taxon>Alphaproteobacteria</taxon>
        <taxon>Sphingomonadales</taxon>
        <taxon>Sphingomonadaceae</taxon>
        <taxon>Rhizorhabdus</taxon>
    </lineage>
</organism>
<reference evidence="6 7" key="1">
    <citation type="submission" date="2017-09" db="EMBL/GenBank/DDBJ databases">
        <title>The Catabolism of 3,6-Dichlorosalicylic acid is Initiated by the Cytochrome P450 Monooxygenase DsmABC in Rhizorhabdus dicambivorans Ndbn-20.</title>
        <authorList>
            <person name="Na L."/>
        </authorList>
    </citation>
    <scope>NUCLEOTIDE SEQUENCE [LARGE SCALE GENOMIC DNA]</scope>
    <source>
        <strain evidence="6 7">Ndbn-20m</strain>
    </source>
</reference>
<keyword evidence="4" id="KW-1133">Transmembrane helix</keyword>
<name>A0A2A4FTM1_9SPHN</name>
<evidence type="ECO:0000256" key="4">
    <source>
        <dbReference type="SAM" id="Phobius"/>
    </source>
</evidence>
<dbReference type="Pfam" id="PF05228">
    <property type="entry name" value="CHASE4"/>
    <property type="match status" value="1"/>
</dbReference>
<evidence type="ECO:0000259" key="5">
    <source>
        <dbReference type="PROSITE" id="PS50111"/>
    </source>
</evidence>
<keyword evidence="4" id="KW-0472">Membrane</keyword>
<evidence type="ECO:0000256" key="1">
    <source>
        <dbReference type="ARBA" id="ARBA00023224"/>
    </source>
</evidence>
<dbReference type="AlphaFoldDB" id="A0A2A4FTM1"/>
<dbReference type="Proteomes" id="UP000218934">
    <property type="component" value="Unassembled WGS sequence"/>
</dbReference>
<dbReference type="KEGG" id="rdi:CMV14_20130"/>
<dbReference type="Pfam" id="PF00015">
    <property type="entry name" value="MCPsignal"/>
    <property type="match status" value="1"/>
</dbReference>
<feature type="domain" description="Methyl-accepting transducer" evidence="5">
    <location>
        <begin position="377"/>
        <end position="599"/>
    </location>
</feature>
<protein>
    <recommendedName>
        <fullName evidence="5">Methyl-accepting transducer domain-containing protein</fullName>
    </recommendedName>
</protein>
<evidence type="ECO:0000256" key="2">
    <source>
        <dbReference type="PROSITE-ProRule" id="PRU00284"/>
    </source>
</evidence>
<evidence type="ECO:0000313" key="7">
    <source>
        <dbReference type="Proteomes" id="UP000218934"/>
    </source>
</evidence>
<comment type="caution">
    <text evidence="6">The sequence shown here is derived from an EMBL/GenBank/DDBJ whole genome shotgun (WGS) entry which is preliminary data.</text>
</comment>
<dbReference type="PANTHER" id="PTHR32089">
    <property type="entry name" value="METHYL-ACCEPTING CHEMOTAXIS PROTEIN MCPB"/>
    <property type="match status" value="1"/>
</dbReference>
<feature type="coiled-coil region" evidence="3">
    <location>
        <begin position="310"/>
        <end position="347"/>
    </location>
</feature>
<accession>A0A2A4FTM1</accession>
<evidence type="ECO:0000313" key="6">
    <source>
        <dbReference type="EMBL" id="PCE41080.1"/>
    </source>
</evidence>
<dbReference type="InterPro" id="IPR007892">
    <property type="entry name" value="CHASE4"/>
</dbReference>
<dbReference type="GO" id="GO:0016020">
    <property type="term" value="C:membrane"/>
    <property type="evidence" value="ECO:0007669"/>
    <property type="project" value="InterPro"/>
</dbReference>
<proteinExistence type="predicted"/>
<sequence length="633" mass="67071">MAVSMTSLTADRLKARIGRLGKAGSGLGALLALALLALLTTAGLIGSLVLRIDANVAAEKRQMVRNAIGHERARLIETAGEYGHWDDAVTHIYGTPDHAWLATNYYGTIPVYVIDGDGRTLYAARPDARFGPRIEADAPRAVAQLLRQLPDHGYDANAARTVATAGYLHGMPALFTATAVLPFNAAGPAPTGALRYVVIVRPIDAKLIAQWQQGFGLDGMRWHGGAAHVDDAETMPVPDASGKPIGHVAWKMQSAGARAITDLAAPILLAGLLFGLLSAWLIRSIRAAQVALREQRRLADSRQLEREAALAETDAARRSAEEALVRAEEAHRRIQAMAQDEAEQQAERARQRSAYSQTVADGLAASIGTMIERLVASADELDRSAAVTLDAVETQRRASELAQTRSAASASALQQIEGNLQELEQATRHIHEQSGRMAEAMRLADAESQAATGANGDLLNQIDSIGAAARLIEAIAAQTNLLALNATIEAARAGEAGRGFAVVASEVKGLASQTHRTTSDIHDRVAGVGQAAHATTSLVDKVHGLLQNLNQTVTSTATAVVQQQSTAAAILEASQLVGRHADDTHESVETIVRSIAALRDSADGTRSIGAQVRDHARRLDAELERIVGQLRAA</sequence>
<keyword evidence="4" id="KW-0812">Transmembrane</keyword>
<feature type="transmembrane region" description="Helical" evidence="4">
    <location>
        <begin position="263"/>
        <end position="282"/>
    </location>
</feature>
<dbReference type="Gene3D" id="1.10.287.950">
    <property type="entry name" value="Methyl-accepting chemotaxis protein"/>
    <property type="match status" value="1"/>
</dbReference>
<dbReference type="PANTHER" id="PTHR32089:SF112">
    <property type="entry name" value="LYSOZYME-LIKE PROTEIN-RELATED"/>
    <property type="match status" value="1"/>
</dbReference>